<protein>
    <recommendedName>
        <fullName evidence="1">Immunity protein 63 domain-containing protein</fullName>
    </recommendedName>
</protein>
<accession>A0A2D0KHN7</accession>
<organism evidence="2 3">
    <name type="scientific">Xenorhabdus ishibashii</name>
    <dbReference type="NCBI Taxonomy" id="1034471"/>
    <lineage>
        <taxon>Bacteria</taxon>
        <taxon>Pseudomonadati</taxon>
        <taxon>Pseudomonadota</taxon>
        <taxon>Gammaproteobacteria</taxon>
        <taxon>Enterobacterales</taxon>
        <taxon>Morganellaceae</taxon>
        <taxon>Xenorhabdus</taxon>
    </lineage>
</organism>
<dbReference type="InterPro" id="IPR028952">
    <property type="entry name" value="Imm63"/>
</dbReference>
<keyword evidence="3" id="KW-1185">Reference proteome</keyword>
<dbReference type="AlphaFoldDB" id="A0A2D0KHN7"/>
<evidence type="ECO:0000313" key="2">
    <source>
        <dbReference type="EMBL" id="PHM62943.1"/>
    </source>
</evidence>
<proteinExistence type="predicted"/>
<dbReference type="Proteomes" id="UP000222168">
    <property type="component" value="Unassembled WGS sequence"/>
</dbReference>
<dbReference type="Pfam" id="PF15599">
    <property type="entry name" value="Imm63"/>
    <property type="match status" value="1"/>
</dbReference>
<evidence type="ECO:0000313" key="3">
    <source>
        <dbReference type="Proteomes" id="UP000222168"/>
    </source>
</evidence>
<comment type="caution">
    <text evidence="2">The sequence shown here is derived from an EMBL/GenBank/DDBJ whole genome shotgun (WGS) entry which is preliminary data.</text>
</comment>
<sequence length="137" mass="16210">MMLSFDEIQKKVNELGAKINLHYRDLHIFAGSPGDGRPHITFDDNQYNYVYAERGFEFSRKVTSSLDELLYWIMSDFVHGVAFQYELKHRIENRDGRRIAFPMIVDLMGELKPAWKLRAQNEIDETLSRSPYDDKQY</sequence>
<feature type="domain" description="Immunity protein 63" evidence="1">
    <location>
        <begin position="44"/>
        <end position="125"/>
    </location>
</feature>
<evidence type="ECO:0000259" key="1">
    <source>
        <dbReference type="Pfam" id="PF15599"/>
    </source>
</evidence>
<name>A0A2D0KHN7_9GAMM</name>
<reference evidence="2 3" key="1">
    <citation type="journal article" date="2017" name="Nat. Microbiol.">
        <title>Natural product diversity associated with the nematode symbionts Photorhabdus and Xenorhabdus.</title>
        <authorList>
            <person name="Tobias N.J."/>
            <person name="Wolff H."/>
            <person name="Djahanschiri B."/>
            <person name="Grundmann F."/>
            <person name="Kronenwerth M."/>
            <person name="Shi Y.M."/>
            <person name="Simonyi S."/>
            <person name="Grun P."/>
            <person name="Shapiro-Ilan D."/>
            <person name="Pidot S.J."/>
            <person name="Stinear T.P."/>
            <person name="Ebersberger I."/>
            <person name="Bode H.B."/>
        </authorList>
    </citation>
    <scope>NUCLEOTIDE SEQUENCE [LARGE SCALE GENOMIC DNA]</scope>
    <source>
        <strain evidence="2 3">DSM 22670</strain>
    </source>
</reference>
<gene>
    <name evidence="2" type="ORF">Xish_02165</name>
</gene>
<dbReference type="OrthoDB" id="5197199at2"/>
<dbReference type="EMBL" id="NJAK01000001">
    <property type="protein sequence ID" value="PHM62943.1"/>
    <property type="molecule type" value="Genomic_DNA"/>
</dbReference>
<dbReference type="RefSeq" id="WP_099118730.1">
    <property type="nucleotide sequence ID" value="NZ_NJAK01000001.1"/>
</dbReference>